<sequence>MSTPNFPMQVPHVSYNFYVGLGLAISSSIFIGASFVIKKKGLLKIGGQGQTRAGLGGYGYLKEWIWWAGLLSMGIGESANFAAYAFAPASLVTPLGCLSVLVSAILSSKYLGERLNLLGKIGCFLCVVGSTIIVLHSPKEGTVDSVEKLGELLLDTGFVLYLIFVGFSSFFLIICCVPKYGLTNVVVYILICSMVGSLSVMECKGIGLALRETFGGGQNEFSNWLTWFFIFALILCITVQINYLNKALDTFNTSVVTPIYYVFFTTFVICASAILFKEWGNMAATDVVGNICGFFTVISGIFLLNAFREWDISFNNIGNTLQKKEDSRCISKNNMEDNSTSVLIDCHNHRSEETSMLLERHSRQNSLESRTFNNLVNAAESSFNSILPFASS</sequence>
<evidence type="ECO:0000256" key="1">
    <source>
        <dbReference type="ARBA" id="ARBA00004141"/>
    </source>
</evidence>
<gene>
    <name evidence="7" type="ORF">JTE90_015985</name>
</gene>
<evidence type="ECO:0000313" key="8">
    <source>
        <dbReference type="Proteomes" id="UP000827092"/>
    </source>
</evidence>
<dbReference type="SUPFAM" id="SSF103481">
    <property type="entry name" value="Multidrug resistance efflux transporter EmrE"/>
    <property type="match status" value="1"/>
</dbReference>
<feature type="transmembrane region" description="Helical" evidence="6">
    <location>
        <begin position="158"/>
        <end position="178"/>
    </location>
</feature>
<dbReference type="InterPro" id="IPR008521">
    <property type="entry name" value="Mg_trans_NIPA"/>
</dbReference>
<evidence type="ECO:0000256" key="2">
    <source>
        <dbReference type="ARBA" id="ARBA00007230"/>
    </source>
</evidence>
<comment type="similarity">
    <text evidence="2">Belongs to the NIPA family.</text>
</comment>
<proteinExistence type="inferred from homology"/>
<name>A0AAV6VR47_9ARAC</name>
<evidence type="ECO:0000256" key="3">
    <source>
        <dbReference type="ARBA" id="ARBA00022692"/>
    </source>
</evidence>
<dbReference type="Proteomes" id="UP000827092">
    <property type="component" value="Unassembled WGS sequence"/>
</dbReference>
<feature type="transmembrane region" description="Helical" evidence="6">
    <location>
        <begin position="185"/>
        <end position="201"/>
    </location>
</feature>
<keyword evidence="8" id="KW-1185">Reference proteome</keyword>
<dbReference type="InterPro" id="IPR037185">
    <property type="entry name" value="EmrE-like"/>
</dbReference>
<comment type="subcellular location">
    <subcellularLocation>
        <location evidence="1">Membrane</location>
        <topology evidence="1">Multi-pass membrane protein</topology>
    </subcellularLocation>
</comment>
<protein>
    <recommendedName>
        <fullName evidence="9">Magnesium transporter NIPA2</fullName>
    </recommendedName>
</protein>
<evidence type="ECO:0000256" key="5">
    <source>
        <dbReference type="ARBA" id="ARBA00023136"/>
    </source>
</evidence>
<feature type="transmembrane region" description="Helical" evidence="6">
    <location>
        <begin position="255"/>
        <end position="275"/>
    </location>
</feature>
<keyword evidence="5 6" id="KW-0472">Membrane</keyword>
<dbReference type="GO" id="GO:0015095">
    <property type="term" value="F:magnesium ion transmembrane transporter activity"/>
    <property type="evidence" value="ECO:0007669"/>
    <property type="project" value="InterPro"/>
</dbReference>
<feature type="transmembrane region" description="Helical" evidence="6">
    <location>
        <begin position="287"/>
        <end position="307"/>
    </location>
</feature>
<dbReference type="Pfam" id="PF05653">
    <property type="entry name" value="Mg_trans_NIPA"/>
    <property type="match status" value="1"/>
</dbReference>
<dbReference type="PANTHER" id="PTHR12570">
    <property type="match status" value="1"/>
</dbReference>
<keyword evidence="3 6" id="KW-0812">Transmembrane</keyword>
<reference evidence="7 8" key="1">
    <citation type="journal article" date="2022" name="Nat. Ecol. Evol.">
        <title>A masculinizing supergene underlies an exaggerated male reproductive morph in a spider.</title>
        <authorList>
            <person name="Hendrickx F."/>
            <person name="De Corte Z."/>
            <person name="Sonet G."/>
            <person name="Van Belleghem S.M."/>
            <person name="Kostlbacher S."/>
            <person name="Vangestel C."/>
        </authorList>
    </citation>
    <scope>NUCLEOTIDE SEQUENCE [LARGE SCALE GENOMIC DNA]</scope>
    <source>
        <strain evidence="7">W744_W776</strain>
    </source>
</reference>
<evidence type="ECO:0008006" key="9">
    <source>
        <dbReference type="Google" id="ProtNLM"/>
    </source>
</evidence>
<evidence type="ECO:0000256" key="4">
    <source>
        <dbReference type="ARBA" id="ARBA00022989"/>
    </source>
</evidence>
<evidence type="ECO:0000256" key="6">
    <source>
        <dbReference type="SAM" id="Phobius"/>
    </source>
</evidence>
<accession>A0AAV6VR47</accession>
<dbReference type="PANTHER" id="PTHR12570:SF92">
    <property type="entry name" value="SPICHTHYIN, ISOFORM B"/>
    <property type="match status" value="1"/>
</dbReference>
<feature type="transmembrane region" description="Helical" evidence="6">
    <location>
        <begin position="117"/>
        <end position="138"/>
    </location>
</feature>
<feature type="transmembrane region" description="Helical" evidence="6">
    <location>
        <begin position="15"/>
        <end position="37"/>
    </location>
</feature>
<dbReference type="GO" id="GO:0016020">
    <property type="term" value="C:membrane"/>
    <property type="evidence" value="ECO:0007669"/>
    <property type="project" value="UniProtKB-SubCell"/>
</dbReference>
<feature type="transmembrane region" description="Helical" evidence="6">
    <location>
        <begin position="81"/>
        <end position="105"/>
    </location>
</feature>
<feature type="transmembrane region" description="Helical" evidence="6">
    <location>
        <begin position="221"/>
        <end position="243"/>
    </location>
</feature>
<evidence type="ECO:0000313" key="7">
    <source>
        <dbReference type="EMBL" id="KAG8199154.1"/>
    </source>
</evidence>
<comment type="caution">
    <text evidence="7">The sequence shown here is derived from an EMBL/GenBank/DDBJ whole genome shotgun (WGS) entry which is preliminary data.</text>
</comment>
<keyword evidence="4 6" id="KW-1133">Transmembrane helix</keyword>
<feature type="transmembrane region" description="Helical" evidence="6">
    <location>
        <begin position="58"/>
        <end position="75"/>
    </location>
</feature>
<dbReference type="AlphaFoldDB" id="A0AAV6VR47"/>
<dbReference type="EMBL" id="JAFNEN010000030">
    <property type="protein sequence ID" value="KAG8199154.1"/>
    <property type="molecule type" value="Genomic_DNA"/>
</dbReference>
<organism evidence="7 8">
    <name type="scientific">Oedothorax gibbosus</name>
    <dbReference type="NCBI Taxonomy" id="931172"/>
    <lineage>
        <taxon>Eukaryota</taxon>
        <taxon>Metazoa</taxon>
        <taxon>Ecdysozoa</taxon>
        <taxon>Arthropoda</taxon>
        <taxon>Chelicerata</taxon>
        <taxon>Arachnida</taxon>
        <taxon>Araneae</taxon>
        <taxon>Araneomorphae</taxon>
        <taxon>Entelegynae</taxon>
        <taxon>Araneoidea</taxon>
        <taxon>Linyphiidae</taxon>
        <taxon>Erigoninae</taxon>
        <taxon>Oedothorax</taxon>
    </lineage>
</organism>